<gene>
    <name evidence="2" type="ORF">A3C06_04585</name>
</gene>
<accession>A0A1G2MQR3</accession>
<feature type="transmembrane region" description="Helical" evidence="1">
    <location>
        <begin position="82"/>
        <end position="101"/>
    </location>
</feature>
<feature type="transmembrane region" description="Helical" evidence="1">
    <location>
        <begin position="107"/>
        <end position="129"/>
    </location>
</feature>
<reference evidence="2 3" key="1">
    <citation type="journal article" date="2016" name="Nat. Commun.">
        <title>Thousands of microbial genomes shed light on interconnected biogeochemical processes in an aquifer system.</title>
        <authorList>
            <person name="Anantharaman K."/>
            <person name="Brown C.T."/>
            <person name="Hug L.A."/>
            <person name="Sharon I."/>
            <person name="Castelle C.J."/>
            <person name="Probst A.J."/>
            <person name="Thomas B.C."/>
            <person name="Singh A."/>
            <person name="Wilkins M.J."/>
            <person name="Karaoz U."/>
            <person name="Brodie E.L."/>
            <person name="Williams K.H."/>
            <person name="Hubbard S.S."/>
            <person name="Banfield J.F."/>
        </authorList>
    </citation>
    <scope>NUCLEOTIDE SEQUENCE [LARGE SCALE GENOMIC DNA]</scope>
</reference>
<protein>
    <submittedName>
        <fullName evidence="2">Uncharacterized protein</fullName>
    </submittedName>
</protein>
<dbReference type="STRING" id="1802312.A3C06_04585"/>
<evidence type="ECO:0000313" key="3">
    <source>
        <dbReference type="Proteomes" id="UP000177565"/>
    </source>
</evidence>
<keyword evidence="1" id="KW-0472">Membrane</keyword>
<organism evidence="2 3">
    <name type="scientific">Candidatus Taylorbacteria bacterium RIFCSPHIGHO2_02_FULL_46_13</name>
    <dbReference type="NCBI Taxonomy" id="1802312"/>
    <lineage>
        <taxon>Bacteria</taxon>
        <taxon>Candidatus Tayloriibacteriota</taxon>
    </lineage>
</organism>
<proteinExistence type="predicted"/>
<feature type="transmembrane region" description="Helical" evidence="1">
    <location>
        <begin position="29"/>
        <end position="47"/>
    </location>
</feature>
<dbReference type="EMBL" id="MHRQ01000024">
    <property type="protein sequence ID" value="OHA26237.1"/>
    <property type="molecule type" value="Genomic_DNA"/>
</dbReference>
<dbReference type="AlphaFoldDB" id="A0A1G2MQR3"/>
<keyword evidence="1" id="KW-0812">Transmembrane</keyword>
<name>A0A1G2MQR3_9BACT</name>
<dbReference type="Proteomes" id="UP000177565">
    <property type="component" value="Unassembled WGS sequence"/>
</dbReference>
<keyword evidence="1" id="KW-1133">Transmembrane helix</keyword>
<comment type="caution">
    <text evidence="2">The sequence shown here is derived from an EMBL/GenBank/DDBJ whole genome shotgun (WGS) entry which is preliminary data.</text>
</comment>
<evidence type="ECO:0000313" key="2">
    <source>
        <dbReference type="EMBL" id="OHA26237.1"/>
    </source>
</evidence>
<evidence type="ECO:0000256" key="1">
    <source>
        <dbReference type="SAM" id="Phobius"/>
    </source>
</evidence>
<sequence length="130" mass="15221">MSYFLIIPSYVYWHYTEALRDIARVWTNFLWFLYNFFSVSLLTRTLFAPWQRISEKRTRTGLHMEDIAEVVVTNTIMRAVGALLRFILIVVGVLSVLIAFWAGLLFYVLWILLPALIPVSFFYGLSIFVS</sequence>